<dbReference type="InterPro" id="IPR027417">
    <property type="entry name" value="P-loop_NTPase"/>
</dbReference>
<evidence type="ECO:0000256" key="2">
    <source>
        <dbReference type="ARBA" id="ARBA00022801"/>
    </source>
</evidence>
<dbReference type="SMART" id="SM00487">
    <property type="entry name" value="DEXDc"/>
    <property type="match status" value="1"/>
</dbReference>
<feature type="domain" description="Helicase ATP-binding" evidence="5">
    <location>
        <begin position="154"/>
        <end position="325"/>
    </location>
</feature>
<name>A0A149QZ92_9PROT</name>
<dbReference type="Gene3D" id="3.40.50.300">
    <property type="entry name" value="P-loop containing nucleotide triphosphate hydrolases"/>
    <property type="match status" value="2"/>
</dbReference>
<comment type="caution">
    <text evidence="7">The sequence shown here is derived from an EMBL/GenBank/DDBJ whole genome shotgun (WGS) entry which is preliminary data.</text>
</comment>
<evidence type="ECO:0000256" key="1">
    <source>
        <dbReference type="ARBA" id="ARBA00022741"/>
    </source>
</evidence>
<sequence length="869" mass="96622">MSLDQLATWLMDEGVKDDVEILTRLAVRTELDHLAPETVETAPIDWHRLLFAGSILARSAFRQHQEAALRIATGAVTMADTQPVKDAGAVLLGKLTNFRAVDLANDRKLLETNLEGRLGFGLRMEAQRRKLDHSVLIESSGHWLQVNDFQQRFWDSATLNNWLSASAPTASGKTFLVLQWLINHMRSAETRVSVYLAPTRALVSEIETNLAQLLGKAAEIEVSSLPLPEKYDAAQLGGKKLILVFTQERLHLLANVLGKDVHVDLLIVDEAHKIGDNQRGVILQDAIERLERSNDDLKVVFISPATQNPEELLADAPGTAKTDAVDSDAPTVIQNLIIAEQVPRKPKLWNLSIKEGTASQSVGVLKLASSPNNATKKLAFIAAAVGERGGTLVYANRAGDAEDIADLIAQLVPAIDGTDKELIELADLARKGVHPNFALASLVLKGVAFHYGNMPSLIRQEVERLFRSGKIRFLVCTSTLIEGVNLSCRTIVVRGPRKGMGNPMEPHDFWNLAGRAGRWGNEFQGNIVCIDPDDTTAWPNGVPIRSRYPIKRESDAVLETGDGMADYLERRADTPLFELAEVGRFEQVGAYLLSTYLRLGSIAQASFAKRHSPNTIAKTDEQLAALADKIEIGSGFSERHPGVSALGLQSLLEAFRAYEKDVENLIPAPVESQDSYDRFVTIMRRINEHLYPAFMPDSLIPLYVVIVVQWLKGFSLAAMIRANIDYHNRHGRKFVLPKLIRQTMEHVEQVARFKAPKYLSAYMDILHLYFREIDREDLIDTDLDIGTQLEFGVSTRTLLSLMEMGLSRMSAVSLYEKIARDNLTKEECMTWIRQRDDQFDTMDIPAIIVREIRGKILAIDQGSPDTVSP</sequence>
<keyword evidence="3 7" id="KW-0347">Helicase</keyword>
<dbReference type="SUPFAM" id="SSF52540">
    <property type="entry name" value="P-loop containing nucleoside triphosphate hydrolases"/>
    <property type="match status" value="1"/>
</dbReference>
<organism evidence="7 8">
    <name type="scientific">Acetobacter cerevisiae</name>
    <dbReference type="NCBI Taxonomy" id="178900"/>
    <lineage>
        <taxon>Bacteria</taxon>
        <taxon>Pseudomonadati</taxon>
        <taxon>Pseudomonadota</taxon>
        <taxon>Alphaproteobacteria</taxon>
        <taxon>Acetobacterales</taxon>
        <taxon>Acetobacteraceae</taxon>
        <taxon>Acetobacter</taxon>
    </lineage>
</organism>
<dbReference type="PATRIC" id="fig|178900.5.peg.295"/>
<dbReference type="PROSITE" id="PS51192">
    <property type="entry name" value="HELICASE_ATP_BIND_1"/>
    <property type="match status" value="1"/>
</dbReference>
<protein>
    <submittedName>
        <fullName evidence="7">DEAD/DEAH box helicase</fullName>
    </submittedName>
</protein>
<evidence type="ECO:0000313" key="7">
    <source>
        <dbReference type="EMBL" id="KXV02625.1"/>
    </source>
</evidence>
<dbReference type="GO" id="GO:0004386">
    <property type="term" value="F:helicase activity"/>
    <property type="evidence" value="ECO:0007669"/>
    <property type="project" value="UniProtKB-KW"/>
</dbReference>
<accession>A0A149QZ92</accession>
<dbReference type="Pfam" id="PF00270">
    <property type="entry name" value="DEAD"/>
    <property type="match status" value="1"/>
</dbReference>
<reference evidence="7 8" key="1">
    <citation type="submission" date="2015-06" db="EMBL/GenBank/DDBJ databases">
        <title>Improved classification and identification of acetic acid bacteria using matrix-assisted laser desorption/ionization time-of-flight mass spectrometry; Gluconobacter nephelii and Gluconobacter uchimurae are later heterotypic synonyms of Gluconobacter japonicus and Gluconobacter oxydans, respectively.</title>
        <authorList>
            <person name="Li L."/>
            <person name="Cleenwerck I."/>
            <person name="De Vuyst L."/>
            <person name="Vandamme P."/>
        </authorList>
    </citation>
    <scope>NUCLEOTIDE SEQUENCE [LARGE SCALE GENOMIC DNA]</scope>
    <source>
        <strain evidence="7 8">LMG 1625</strain>
    </source>
</reference>
<dbReference type="PROSITE" id="PS51194">
    <property type="entry name" value="HELICASE_CTER"/>
    <property type="match status" value="1"/>
</dbReference>
<keyword evidence="2" id="KW-0378">Hydrolase</keyword>
<dbReference type="SMART" id="SM00490">
    <property type="entry name" value="HELICc"/>
    <property type="match status" value="1"/>
</dbReference>
<evidence type="ECO:0000259" key="6">
    <source>
        <dbReference type="PROSITE" id="PS51194"/>
    </source>
</evidence>
<dbReference type="InterPro" id="IPR011545">
    <property type="entry name" value="DEAD/DEAH_box_helicase_dom"/>
</dbReference>
<gene>
    <name evidence="7" type="ORF">AD928_00720</name>
</gene>
<dbReference type="PANTHER" id="PTHR47961">
    <property type="entry name" value="DNA POLYMERASE THETA, PUTATIVE (AFU_ORTHOLOGUE AFUA_1G05260)-RELATED"/>
    <property type="match status" value="1"/>
</dbReference>
<keyword evidence="1" id="KW-0547">Nucleotide-binding</keyword>
<evidence type="ECO:0000256" key="3">
    <source>
        <dbReference type="ARBA" id="ARBA00022806"/>
    </source>
</evidence>
<keyword evidence="4" id="KW-0067">ATP-binding</keyword>
<dbReference type="Proteomes" id="UP000075473">
    <property type="component" value="Unassembled WGS sequence"/>
</dbReference>
<evidence type="ECO:0000313" key="8">
    <source>
        <dbReference type="Proteomes" id="UP000075473"/>
    </source>
</evidence>
<dbReference type="EMBL" id="LHZA01000068">
    <property type="protein sequence ID" value="KXV02625.1"/>
    <property type="molecule type" value="Genomic_DNA"/>
</dbReference>
<proteinExistence type="predicted"/>
<dbReference type="GO" id="GO:0005524">
    <property type="term" value="F:ATP binding"/>
    <property type="evidence" value="ECO:0007669"/>
    <property type="project" value="UniProtKB-KW"/>
</dbReference>
<dbReference type="InterPro" id="IPR014001">
    <property type="entry name" value="Helicase_ATP-bd"/>
</dbReference>
<dbReference type="InterPro" id="IPR001650">
    <property type="entry name" value="Helicase_C-like"/>
</dbReference>
<evidence type="ECO:0000256" key="4">
    <source>
        <dbReference type="ARBA" id="ARBA00022840"/>
    </source>
</evidence>
<dbReference type="PANTHER" id="PTHR47961:SF6">
    <property type="entry name" value="DNA-DIRECTED DNA POLYMERASE"/>
    <property type="match status" value="1"/>
</dbReference>
<dbReference type="RefSeq" id="WP_062247466.1">
    <property type="nucleotide sequence ID" value="NZ_LHZA01000068.1"/>
</dbReference>
<dbReference type="GO" id="GO:0016787">
    <property type="term" value="F:hydrolase activity"/>
    <property type="evidence" value="ECO:0007669"/>
    <property type="project" value="UniProtKB-KW"/>
</dbReference>
<dbReference type="GO" id="GO:0003676">
    <property type="term" value="F:nucleic acid binding"/>
    <property type="evidence" value="ECO:0007669"/>
    <property type="project" value="InterPro"/>
</dbReference>
<dbReference type="InterPro" id="IPR050474">
    <property type="entry name" value="Hel308_SKI2-like"/>
</dbReference>
<feature type="domain" description="Helicase C-terminal" evidence="6">
    <location>
        <begin position="377"/>
        <end position="568"/>
    </location>
</feature>
<evidence type="ECO:0000259" key="5">
    <source>
        <dbReference type="PROSITE" id="PS51192"/>
    </source>
</evidence>
<dbReference type="AlphaFoldDB" id="A0A149QZ92"/>
<dbReference type="Pfam" id="PF00271">
    <property type="entry name" value="Helicase_C"/>
    <property type="match status" value="1"/>
</dbReference>